<protein>
    <recommendedName>
        <fullName evidence="4">KamA family protein</fullName>
    </recommendedName>
</protein>
<accession>A0AA37KL07</accession>
<gene>
    <name evidence="2" type="ORF">CE91St16_07880</name>
</gene>
<dbReference type="PANTHER" id="PTHR30538">
    <property type="entry name" value="LYSINE 2,3-AMINOMUTASE-RELATED"/>
    <property type="match status" value="1"/>
</dbReference>
<dbReference type="Gene3D" id="3.20.20.70">
    <property type="entry name" value="Aldolase class I"/>
    <property type="match status" value="1"/>
</dbReference>
<keyword evidence="1" id="KW-0408">Iron</keyword>
<dbReference type="RefSeq" id="WP_244076152.1">
    <property type="nucleotide sequence ID" value="NZ_AP025581.1"/>
</dbReference>
<evidence type="ECO:0008006" key="4">
    <source>
        <dbReference type="Google" id="ProtNLM"/>
    </source>
</evidence>
<dbReference type="AlphaFoldDB" id="A0AA37KL07"/>
<dbReference type="Proteomes" id="UP001055105">
    <property type="component" value="Unassembled WGS sequence"/>
</dbReference>
<sequence length="698" mass="80588">MKQRKMLALTLYQLGQLYRQELPELVAAAEASGDAVQFRRRLGEWVSRSESAQGDAGEQIRLLIDYDGREVDELSTGERMPVRTLTLLWQFLTGCLENVEMRTDLFIDLFYLFKRLGGAELPPLSMQRVRIRSERWLSGLDAEVREIRADNRERMLHLLVQKIENRKSTPSRFRFAEGMSYEDKYRQVAIWWNDFRFHLAMAVKSPSELNRFLGNSLSAETMYLLSKARKKGMPFFATPYYLSLLDVTGKGYGDEAIRSYILYSPQLVETYGSIRAWEKEDVVEAGKPNAAGWLLPDGHNIHRRYPEVAILIPDTMGRACGGLCASCQRMYDFQSERLNFEFESLRPKESWDHKLRRLMTYFEEDTQLRDILITGGDALMSQNKTLHNILEAVYRMACRKRKANAGRPDGEKYAELQRVRLGSRLPAYLPMRIDDGLVEVLREFKQKASAVGVRQFIIQTHFQSPLEVTPEAQEAIRRILAAGWLVTNQLVYTVAASRRGHTTRLRQVLNALGVVCYYTFSVKGFQENYAVFTPNSRSLQEQHEEKIYGRLTPEQAGELDAELEKGGDTAERLRRFMKRHRLPFLATDRSVLNLPAIGKSMSFRLVGITPEGRRILRFDHDRTRRHSPIIDRMGEIYIVENKSLAAYLRQLENMGEDADDYASIWNYTHGETEPRFGLYVYPDFPFGVTGRVSNLELE</sequence>
<proteinExistence type="predicted"/>
<comment type="caution">
    <text evidence="2">The sequence shown here is derived from an EMBL/GenBank/DDBJ whole genome shotgun (WGS) entry which is preliminary data.</text>
</comment>
<dbReference type="EMBL" id="BQOL01000001">
    <property type="protein sequence ID" value="GKI17880.1"/>
    <property type="molecule type" value="Genomic_DNA"/>
</dbReference>
<dbReference type="PANTHER" id="PTHR30538:SF1">
    <property type="entry name" value="L-LYSINE 2,3-AMINOMUTASE"/>
    <property type="match status" value="1"/>
</dbReference>
<evidence type="ECO:0000313" key="2">
    <source>
        <dbReference type="EMBL" id="GKI17880.1"/>
    </source>
</evidence>
<dbReference type="InterPro" id="IPR003739">
    <property type="entry name" value="Lys_aminomutase/Glu_NH3_mut"/>
</dbReference>
<evidence type="ECO:0000313" key="3">
    <source>
        <dbReference type="Proteomes" id="UP001055105"/>
    </source>
</evidence>
<dbReference type="GO" id="GO:0051539">
    <property type="term" value="F:4 iron, 4 sulfur cluster binding"/>
    <property type="evidence" value="ECO:0007669"/>
    <property type="project" value="UniProtKB-KW"/>
</dbReference>
<reference evidence="2" key="1">
    <citation type="submission" date="2022-01" db="EMBL/GenBank/DDBJ databases">
        <title>Novel bile acid biosynthetic pathways are enriched in the microbiome of centenarians.</title>
        <authorList>
            <person name="Sato Y."/>
            <person name="Atarashi K."/>
            <person name="Plichta R.D."/>
            <person name="Arai Y."/>
            <person name="Sasajima S."/>
            <person name="Kearney M.S."/>
            <person name="Suda W."/>
            <person name="Takeshita K."/>
            <person name="Sasaki T."/>
            <person name="Okamoto S."/>
            <person name="Skelly N.A."/>
            <person name="Okamura Y."/>
            <person name="Vlamakis H."/>
            <person name="Li Y."/>
            <person name="Tanoue T."/>
            <person name="Takei H."/>
            <person name="Nittono H."/>
            <person name="Narushima S."/>
            <person name="Irie J."/>
            <person name="Itoh H."/>
            <person name="Moriya K."/>
            <person name="Sugiura Y."/>
            <person name="Suematsu M."/>
            <person name="Moritoki N."/>
            <person name="Shibata S."/>
            <person name="Littman R.D."/>
            <person name="Fischbach A.M."/>
            <person name="Uwamino Y."/>
            <person name="Inoue T."/>
            <person name="Honda A."/>
            <person name="Hattori M."/>
            <person name="Murai T."/>
            <person name="Xavier J.R."/>
            <person name="Hirose N."/>
            <person name="Honda K."/>
        </authorList>
    </citation>
    <scope>NUCLEOTIDE SEQUENCE</scope>
    <source>
        <strain evidence="2">CE91-St16</strain>
    </source>
</reference>
<keyword evidence="1" id="KW-0479">Metal-binding</keyword>
<evidence type="ECO:0000256" key="1">
    <source>
        <dbReference type="ARBA" id="ARBA00022485"/>
    </source>
</evidence>
<dbReference type="InterPro" id="IPR013785">
    <property type="entry name" value="Aldolase_TIM"/>
</dbReference>
<keyword evidence="1" id="KW-0411">Iron-sulfur</keyword>
<keyword evidence="1" id="KW-0004">4Fe-4S</keyword>
<organism evidence="2 3">
    <name type="scientific">Alistipes finegoldii</name>
    <dbReference type="NCBI Taxonomy" id="214856"/>
    <lineage>
        <taxon>Bacteria</taxon>
        <taxon>Pseudomonadati</taxon>
        <taxon>Bacteroidota</taxon>
        <taxon>Bacteroidia</taxon>
        <taxon>Bacteroidales</taxon>
        <taxon>Rikenellaceae</taxon>
        <taxon>Alistipes</taxon>
    </lineage>
</organism>
<name>A0AA37KL07_9BACT</name>